<comment type="caution">
    <text evidence="6">The sequence shown here is derived from an EMBL/GenBank/DDBJ whole genome shotgun (WGS) entry which is preliminary data.</text>
</comment>
<keyword evidence="2 3" id="KW-0732">Signal</keyword>
<reference evidence="6 7" key="1">
    <citation type="submission" date="2020-08" db="EMBL/GenBank/DDBJ databases">
        <title>Sequencing the genomes of 1000 actinobacteria strains.</title>
        <authorList>
            <person name="Klenk H.-P."/>
        </authorList>
    </citation>
    <scope>NUCLEOTIDE SEQUENCE [LARGE SCALE GENOMIC DNA]</scope>
    <source>
        <strain evidence="6 7">DSM 102122</strain>
    </source>
</reference>
<dbReference type="InterPro" id="IPR015510">
    <property type="entry name" value="PGRP"/>
</dbReference>
<dbReference type="Proteomes" id="UP000542813">
    <property type="component" value="Unassembled WGS sequence"/>
</dbReference>
<feature type="chain" id="PRO_5031339385" description="Peptidoglycan recognition protein family domain-containing protein" evidence="3">
    <location>
        <begin position="22"/>
        <end position="638"/>
    </location>
</feature>
<feature type="signal peptide" evidence="3">
    <location>
        <begin position="1"/>
        <end position="21"/>
    </location>
</feature>
<dbReference type="GO" id="GO:0008745">
    <property type="term" value="F:N-acetylmuramoyl-L-alanine amidase activity"/>
    <property type="evidence" value="ECO:0007669"/>
    <property type="project" value="InterPro"/>
</dbReference>
<evidence type="ECO:0008006" key="8">
    <source>
        <dbReference type="Google" id="ProtNLM"/>
    </source>
</evidence>
<dbReference type="CDD" id="cd06583">
    <property type="entry name" value="PGRP"/>
    <property type="match status" value="1"/>
</dbReference>
<dbReference type="InterPro" id="IPR028994">
    <property type="entry name" value="Integrin_alpha_N"/>
</dbReference>
<dbReference type="InterPro" id="IPR002502">
    <property type="entry name" value="Amidase_domain"/>
</dbReference>
<comment type="similarity">
    <text evidence="1">Belongs to the N-acetylmuramoyl-L-alanine amidase 2 family.</text>
</comment>
<protein>
    <recommendedName>
        <fullName evidence="8">Peptidoglycan recognition protein family domain-containing protein</fullName>
    </recommendedName>
</protein>
<evidence type="ECO:0000259" key="5">
    <source>
        <dbReference type="SMART" id="SM00701"/>
    </source>
</evidence>
<keyword evidence="7" id="KW-1185">Reference proteome</keyword>
<dbReference type="InterPro" id="IPR036505">
    <property type="entry name" value="Amidase/PGRP_sf"/>
</dbReference>
<dbReference type="PANTHER" id="PTHR11022">
    <property type="entry name" value="PEPTIDOGLYCAN RECOGNITION PROTEIN"/>
    <property type="match status" value="1"/>
</dbReference>
<dbReference type="Pfam" id="PF13517">
    <property type="entry name" value="FG-GAP_3"/>
    <property type="match status" value="2"/>
</dbReference>
<dbReference type="GO" id="GO:0009253">
    <property type="term" value="P:peptidoglycan catabolic process"/>
    <property type="evidence" value="ECO:0007669"/>
    <property type="project" value="InterPro"/>
</dbReference>
<evidence type="ECO:0000313" key="7">
    <source>
        <dbReference type="Proteomes" id="UP000542813"/>
    </source>
</evidence>
<evidence type="ECO:0000256" key="3">
    <source>
        <dbReference type="SAM" id="SignalP"/>
    </source>
</evidence>
<dbReference type="GO" id="GO:0008270">
    <property type="term" value="F:zinc ion binding"/>
    <property type="evidence" value="ECO:0007669"/>
    <property type="project" value="InterPro"/>
</dbReference>
<evidence type="ECO:0000256" key="2">
    <source>
        <dbReference type="ARBA" id="ARBA00022729"/>
    </source>
</evidence>
<dbReference type="AlphaFoldDB" id="A0A7W9GQZ0"/>
<dbReference type="InterPro" id="IPR006619">
    <property type="entry name" value="PGRP_domain_met/bac"/>
</dbReference>
<evidence type="ECO:0000259" key="4">
    <source>
        <dbReference type="SMART" id="SM00644"/>
    </source>
</evidence>
<sequence length="638" mass="67331">MLTSAAAALSMLTAVAGIATADDLTTGSTPAAETRAALTPSSGSILQTIPLTGLAAAPPPGDRAPAARSGHLTVASTEQLQVRPFNLAAVTWRGDADVVAWVRLRTDGAWSQWYELPHGDDHAPDPGSAEAAAAAGRRAGTDPLLVTTADAVQVRVDTAGGASPQDLRLDLVRPDERARADAAMDVTAPAAYAAETGRIAARPGIRSRAQWGADESLRADPPDFGEVNGAFVHHTVSANNYAPADVPNMIRSIYTYHVRSRGWNDIGYNFIVDRFGTIWEGRYGGVERAVIGAHTAGYNDDAFAASALGTYSNNVPSDAVLVAYERLFAWKFRLHGVDPRYAVRYDGEWWPAVAGHRDAAATECPGDELYARLGRIRAGVAAFMGLSPSRSLDSVTAPDLVARRTNGTLWFYPGSPAGGYRSSRQLGVGWDTMATVVLPGDWDRDGNDDVIATRRSDGTLWLYSGNGAAGFLATRRIGVGFDTVDMVTAVGDWNGDGLPDLLARKRSDKTLWLYPGRADGGVGSARRIGSGWQIMNMLVGPGDWDGDGKVDLLARGLDGRLWLYPGTGTGAFGAVRAIGSGWRGARVAGAGDVNRDGRPDLVAVFPDGVARIYTGNGSGSFSGSSVLASGWSIFDWLA</sequence>
<dbReference type="SMART" id="SM00644">
    <property type="entry name" value="Ami_2"/>
    <property type="match status" value="1"/>
</dbReference>
<dbReference type="SUPFAM" id="SSF69318">
    <property type="entry name" value="Integrin alpha N-terminal domain"/>
    <property type="match status" value="1"/>
</dbReference>
<dbReference type="InterPro" id="IPR013517">
    <property type="entry name" value="FG-GAP"/>
</dbReference>
<proteinExistence type="inferred from homology"/>
<gene>
    <name evidence="6" type="ORF">HD601_002990</name>
</gene>
<dbReference type="Gene3D" id="3.40.80.10">
    <property type="entry name" value="Peptidoglycan recognition protein-like"/>
    <property type="match status" value="1"/>
</dbReference>
<feature type="domain" description="Peptidoglycan recognition protein family" evidence="5">
    <location>
        <begin position="203"/>
        <end position="360"/>
    </location>
</feature>
<organism evidence="6 7">
    <name type="scientific">Jiangella mangrovi</name>
    <dbReference type="NCBI Taxonomy" id="1524084"/>
    <lineage>
        <taxon>Bacteria</taxon>
        <taxon>Bacillati</taxon>
        <taxon>Actinomycetota</taxon>
        <taxon>Actinomycetes</taxon>
        <taxon>Jiangellales</taxon>
        <taxon>Jiangellaceae</taxon>
        <taxon>Jiangella</taxon>
    </lineage>
</organism>
<dbReference type="SUPFAM" id="SSF55846">
    <property type="entry name" value="N-acetylmuramoyl-L-alanine amidase-like"/>
    <property type="match status" value="1"/>
</dbReference>
<name>A0A7W9GQZ0_9ACTN</name>
<dbReference type="Gene3D" id="2.130.10.130">
    <property type="entry name" value="Integrin alpha, N-terminal"/>
    <property type="match status" value="2"/>
</dbReference>
<dbReference type="PANTHER" id="PTHR11022:SF41">
    <property type="entry name" value="PEPTIDOGLYCAN-RECOGNITION PROTEIN LC-RELATED"/>
    <property type="match status" value="1"/>
</dbReference>
<feature type="domain" description="N-acetylmuramoyl-L-alanine amidase" evidence="4">
    <location>
        <begin position="216"/>
        <end position="366"/>
    </location>
</feature>
<dbReference type="EMBL" id="JACHMM010000001">
    <property type="protein sequence ID" value="MBB5788415.1"/>
    <property type="molecule type" value="Genomic_DNA"/>
</dbReference>
<dbReference type="RefSeq" id="WP_184823078.1">
    <property type="nucleotide sequence ID" value="NZ_JACHMM010000001.1"/>
</dbReference>
<evidence type="ECO:0000256" key="1">
    <source>
        <dbReference type="ARBA" id="ARBA00007553"/>
    </source>
</evidence>
<dbReference type="Pfam" id="PF01510">
    <property type="entry name" value="Amidase_2"/>
    <property type="match status" value="1"/>
</dbReference>
<dbReference type="SMART" id="SM00701">
    <property type="entry name" value="PGRP"/>
    <property type="match status" value="1"/>
</dbReference>
<evidence type="ECO:0000313" key="6">
    <source>
        <dbReference type="EMBL" id="MBB5788415.1"/>
    </source>
</evidence>
<accession>A0A7W9GQZ0</accession>